<dbReference type="EMBL" id="CP002345">
    <property type="protein sequence ID" value="ADQ78452.1"/>
    <property type="molecule type" value="Genomic_DNA"/>
</dbReference>
<dbReference type="STRING" id="694427.Palpr_0290"/>
<proteinExistence type="predicted"/>
<feature type="compositionally biased region" description="Acidic residues" evidence="1">
    <location>
        <begin position="154"/>
        <end position="176"/>
    </location>
</feature>
<reference key="1">
    <citation type="submission" date="2010-11" db="EMBL/GenBank/DDBJ databases">
        <title>The complete genome of Paludibacter propionicigenes DSM 17365.</title>
        <authorList>
            <consortium name="US DOE Joint Genome Institute (JGI-PGF)"/>
            <person name="Lucas S."/>
            <person name="Copeland A."/>
            <person name="Lapidus A."/>
            <person name="Bruce D."/>
            <person name="Goodwin L."/>
            <person name="Pitluck S."/>
            <person name="Kyrpides N."/>
            <person name="Mavromatis K."/>
            <person name="Ivanova N."/>
            <person name="Munk A.C."/>
            <person name="Brettin T."/>
            <person name="Detter J.C."/>
            <person name="Han C."/>
            <person name="Tapia R."/>
            <person name="Land M."/>
            <person name="Hauser L."/>
            <person name="Markowitz V."/>
            <person name="Cheng J.-F."/>
            <person name="Hugenholtz P."/>
            <person name="Woyke T."/>
            <person name="Wu D."/>
            <person name="Gronow S."/>
            <person name="Wellnitz S."/>
            <person name="Brambilla E."/>
            <person name="Klenk H.-P."/>
            <person name="Eisen J.A."/>
        </authorList>
    </citation>
    <scope>NUCLEOTIDE SEQUENCE</scope>
    <source>
        <strain>WB4</strain>
    </source>
</reference>
<organism evidence="2 3">
    <name type="scientific">Paludibacter propionicigenes (strain DSM 17365 / JCM 13257 / WB4)</name>
    <dbReference type="NCBI Taxonomy" id="694427"/>
    <lineage>
        <taxon>Bacteria</taxon>
        <taxon>Pseudomonadati</taxon>
        <taxon>Bacteroidota</taxon>
        <taxon>Bacteroidia</taxon>
        <taxon>Bacteroidales</taxon>
        <taxon>Paludibacteraceae</taxon>
        <taxon>Paludibacter</taxon>
    </lineage>
</organism>
<dbReference type="HOGENOM" id="CLU_094155_0_0_10"/>
<keyword evidence="3" id="KW-1185">Reference proteome</keyword>
<dbReference type="eggNOG" id="COG1399">
    <property type="taxonomic scope" value="Bacteria"/>
</dbReference>
<dbReference type="RefSeq" id="WP_013443821.1">
    <property type="nucleotide sequence ID" value="NC_014734.1"/>
</dbReference>
<dbReference type="AlphaFoldDB" id="E4T171"/>
<dbReference type="KEGG" id="ppn:Palpr_0290"/>
<evidence type="ECO:0008006" key="4">
    <source>
        <dbReference type="Google" id="ProtNLM"/>
    </source>
</evidence>
<dbReference type="InterPro" id="IPR003772">
    <property type="entry name" value="YceD"/>
</dbReference>
<protein>
    <recommendedName>
        <fullName evidence="4">DUF177 domain-containing protein</fullName>
    </recommendedName>
</protein>
<evidence type="ECO:0000313" key="2">
    <source>
        <dbReference type="EMBL" id="ADQ78452.1"/>
    </source>
</evidence>
<dbReference type="OrthoDB" id="1524821at2"/>
<evidence type="ECO:0000313" key="3">
    <source>
        <dbReference type="Proteomes" id="UP000008718"/>
    </source>
</evidence>
<accession>E4T171</accession>
<evidence type="ECO:0000256" key="1">
    <source>
        <dbReference type="SAM" id="MobiDB-lite"/>
    </source>
</evidence>
<sequence>MSKFELYNVVLKDIDNETRVIEYDLDDAYFKKIDSPEVQKGNVKAKVSVHKKMNTYELQFQLDGSIIIPCDRCLDDMEQQIHYKEKLQVKFGDKFAEEDEVVIIPESEGAINVAWFLYEFIVLNIPIKHVHAPGECNKTMVVKLKKHITRQKDDLDDDNSPLDFDDDDDFTAEEVQTDPRWDGLQNITENN</sequence>
<dbReference type="Proteomes" id="UP000008718">
    <property type="component" value="Chromosome"/>
</dbReference>
<name>E4T171_PALPW</name>
<feature type="region of interest" description="Disordered" evidence="1">
    <location>
        <begin position="153"/>
        <end position="191"/>
    </location>
</feature>
<reference evidence="2 3" key="2">
    <citation type="journal article" date="2011" name="Stand. Genomic Sci.">
        <title>Complete genome sequence of Paludibacter propionicigenes type strain (WB4).</title>
        <authorList>
            <person name="Gronow S."/>
            <person name="Munk C."/>
            <person name="Lapidus A."/>
            <person name="Nolan M."/>
            <person name="Lucas S."/>
            <person name="Hammon N."/>
            <person name="Deshpande S."/>
            <person name="Cheng J.F."/>
            <person name="Tapia R."/>
            <person name="Han C."/>
            <person name="Goodwin L."/>
            <person name="Pitluck S."/>
            <person name="Liolios K."/>
            <person name="Ivanova N."/>
            <person name="Mavromatis K."/>
            <person name="Mikhailova N."/>
            <person name="Pati A."/>
            <person name="Chen A."/>
            <person name="Palaniappan K."/>
            <person name="Land M."/>
            <person name="Hauser L."/>
            <person name="Chang Y.J."/>
            <person name="Jeffries C.D."/>
            <person name="Brambilla E."/>
            <person name="Rohde M."/>
            <person name="Goker M."/>
            <person name="Detter J.C."/>
            <person name="Woyke T."/>
            <person name="Bristow J."/>
            <person name="Eisen J.A."/>
            <person name="Markowitz V."/>
            <person name="Hugenholtz P."/>
            <person name="Kyrpides N.C."/>
            <person name="Klenk H.P."/>
        </authorList>
    </citation>
    <scope>NUCLEOTIDE SEQUENCE [LARGE SCALE GENOMIC DNA]</scope>
    <source>
        <strain evidence="3">DSM 17365 / JCM 13257 / WB4</strain>
    </source>
</reference>
<gene>
    <name evidence="2" type="ordered locus">Palpr_0290</name>
</gene>
<dbReference type="Pfam" id="PF02620">
    <property type="entry name" value="YceD"/>
    <property type="match status" value="1"/>
</dbReference>